<sequence>MMRNLKLLITTFMLVALLAACQPAGGQPGALEPPVGVTPEASVTPDPAAAFIAAARAHLVGELGIDDSAIALVSAAPAEFSDSCLGLGGPAESCLQAVTPGWLVMLDVDGQTYELHTDETGEQVRLASDISSIPVDPEAATAAAMAYLAGQLAVDESVIKVVALEAAEFSDSCLGLGGPAESCLQAITPGWLFTLGVAGQEYEVRSDGTGQVVRMAEAAE</sequence>
<dbReference type="PROSITE" id="PS51257">
    <property type="entry name" value="PROKAR_LIPOPROTEIN"/>
    <property type="match status" value="1"/>
</dbReference>
<dbReference type="Proteomes" id="UP000215027">
    <property type="component" value="Chromosome I"/>
</dbReference>
<protein>
    <recommendedName>
        <fullName evidence="4">PepSY domain-containing protein</fullName>
    </recommendedName>
</protein>
<dbReference type="OrthoDB" id="5801841at2"/>
<organism evidence="2 3">
    <name type="scientific">Candidatus Promineifilum breve</name>
    <dbReference type="NCBI Taxonomy" id="1806508"/>
    <lineage>
        <taxon>Bacteria</taxon>
        <taxon>Bacillati</taxon>
        <taxon>Chloroflexota</taxon>
        <taxon>Ardenticatenia</taxon>
        <taxon>Candidatus Promineifilales</taxon>
        <taxon>Candidatus Promineifilaceae</taxon>
        <taxon>Candidatus Promineifilum</taxon>
    </lineage>
</organism>
<feature type="signal peptide" evidence="1">
    <location>
        <begin position="1"/>
        <end position="26"/>
    </location>
</feature>
<gene>
    <name evidence="2" type="ORF">CFX0092_A3000</name>
</gene>
<evidence type="ECO:0000313" key="2">
    <source>
        <dbReference type="EMBL" id="CUS04878.2"/>
    </source>
</evidence>
<reference evidence="2" key="1">
    <citation type="submission" date="2016-01" db="EMBL/GenBank/DDBJ databases">
        <authorList>
            <person name="Mcilroy J.S."/>
            <person name="Karst M S."/>
            <person name="Albertsen M."/>
        </authorList>
    </citation>
    <scope>NUCLEOTIDE SEQUENCE</scope>
    <source>
        <strain evidence="2">Cfx-K</strain>
    </source>
</reference>
<dbReference type="RefSeq" id="WP_157913184.1">
    <property type="nucleotide sequence ID" value="NZ_LN890655.1"/>
</dbReference>
<dbReference type="KEGG" id="pbf:CFX0092_A3000"/>
<dbReference type="AlphaFoldDB" id="A0A160T6I8"/>
<evidence type="ECO:0008006" key="4">
    <source>
        <dbReference type="Google" id="ProtNLM"/>
    </source>
</evidence>
<dbReference type="EMBL" id="LN890655">
    <property type="protein sequence ID" value="CUS04878.2"/>
    <property type="molecule type" value="Genomic_DNA"/>
</dbReference>
<feature type="chain" id="PRO_5008240603" description="PepSY domain-containing protein" evidence="1">
    <location>
        <begin position="27"/>
        <end position="220"/>
    </location>
</feature>
<evidence type="ECO:0000313" key="3">
    <source>
        <dbReference type="Proteomes" id="UP000215027"/>
    </source>
</evidence>
<keyword evidence="3" id="KW-1185">Reference proteome</keyword>
<evidence type="ECO:0000256" key="1">
    <source>
        <dbReference type="SAM" id="SignalP"/>
    </source>
</evidence>
<accession>A0A160T6I8</accession>
<keyword evidence="1" id="KW-0732">Signal</keyword>
<name>A0A160T6I8_9CHLR</name>
<proteinExistence type="predicted"/>